<evidence type="ECO:0000313" key="3">
    <source>
        <dbReference type="Proteomes" id="UP001212483"/>
    </source>
</evidence>
<accession>A0AB35ITT2</accession>
<organism evidence="2 3">
    <name type="scientific">Streptococcus salivarius</name>
    <dbReference type="NCBI Taxonomy" id="1304"/>
    <lineage>
        <taxon>Bacteria</taxon>
        <taxon>Bacillati</taxon>
        <taxon>Bacillota</taxon>
        <taxon>Bacilli</taxon>
        <taxon>Lactobacillales</taxon>
        <taxon>Streptococcaceae</taxon>
        <taxon>Streptococcus</taxon>
    </lineage>
</organism>
<comment type="caution">
    <text evidence="2">The sequence shown here is derived from an EMBL/GenBank/DDBJ whole genome shotgun (WGS) entry which is preliminary data.</text>
</comment>
<dbReference type="EMBL" id="JAQMJO010000001">
    <property type="protein sequence ID" value="MDB8605038.1"/>
    <property type="molecule type" value="Genomic_DNA"/>
</dbReference>
<name>A0AB35ITT2_STRSL</name>
<evidence type="ECO:0000256" key="1">
    <source>
        <dbReference type="SAM" id="MobiDB-lite"/>
    </source>
</evidence>
<sequence length="436" mass="49303">MELSADKRDKLTELLSSEYTIPEEYIDCVKVAVKQYSTKNYSDETIDNLVRTPQSLSKGLALLRERNGKNDLSLFRGIISEWLVCAEYNALKNKGSVVMTITNPDSSSKADLLHIINTGNGFKVVPGPDVKSGGSTYVFNQWKKIVNNRYEIPMVDIDGILTTESGLKQLTKKQHAELEELYKQYPNKRPVTSSWDGNDINRVIADYLKFVEFGTLPSIETSHTIKDINVNKVKLKLYSDESIIANTYSWTTYSEETKKLFQPVPMSLNTEAKVFEENLSQQLEVKQALVESNKILKRRDQLVNIGKKMGHGLVKGIVGVGKFAQEHPEVTAIAVEVASEFVKILVGNQEADTSYGMDKSYDYDYSNEYENDLSEEAVTPTRDIVEIEEGNQHNYPEDRNSPRAHPMRRKDTGEVYAVRGGTEEERKVLKDKFGLS</sequence>
<gene>
    <name evidence="2" type="ORF">PNU22_00870</name>
</gene>
<dbReference type="AlphaFoldDB" id="A0AB35ITT2"/>
<feature type="region of interest" description="Disordered" evidence="1">
    <location>
        <begin position="389"/>
        <end position="421"/>
    </location>
</feature>
<evidence type="ECO:0000313" key="2">
    <source>
        <dbReference type="EMBL" id="MDB8605038.1"/>
    </source>
</evidence>
<dbReference type="RefSeq" id="WP_195187825.1">
    <property type="nucleotide sequence ID" value="NZ_JADMUM010000197.1"/>
</dbReference>
<protein>
    <submittedName>
        <fullName evidence="2">Uncharacterized protein</fullName>
    </submittedName>
</protein>
<reference evidence="2" key="1">
    <citation type="submission" date="2023-01" db="EMBL/GenBank/DDBJ databases">
        <title>Human gut microbiome strain richness.</title>
        <authorList>
            <person name="Chen-Liaw A."/>
        </authorList>
    </citation>
    <scope>NUCLEOTIDE SEQUENCE</scope>
    <source>
        <strain evidence="2">1001283st1_B9_1001283B150217_161031</strain>
    </source>
</reference>
<proteinExistence type="predicted"/>
<dbReference type="Proteomes" id="UP001212483">
    <property type="component" value="Unassembled WGS sequence"/>
</dbReference>